<dbReference type="EMBL" id="FOGQ01000005">
    <property type="protein sequence ID" value="SER91662.1"/>
    <property type="molecule type" value="Genomic_DNA"/>
</dbReference>
<organism evidence="2 3">
    <name type="scientific">Corynebacterium cystitidis DSM 20524</name>
    <dbReference type="NCBI Taxonomy" id="1121357"/>
    <lineage>
        <taxon>Bacteria</taxon>
        <taxon>Bacillati</taxon>
        <taxon>Actinomycetota</taxon>
        <taxon>Actinomycetes</taxon>
        <taxon>Mycobacteriales</taxon>
        <taxon>Corynebacteriaceae</taxon>
        <taxon>Corynebacterium</taxon>
    </lineage>
</organism>
<dbReference type="STRING" id="1121357.SAMN05661109_01298"/>
<dbReference type="Gene3D" id="3.40.1580.10">
    <property type="entry name" value="SMI1/KNR4-like"/>
    <property type="match status" value="1"/>
</dbReference>
<evidence type="ECO:0000313" key="3">
    <source>
        <dbReference type="Proteomes" id="UP000198929"/>
    </source>
</evidence>
<dbReference type="InterPro" id="IPR037883">
    <property type="entry name" value="Knr4/Smi1-like_sf"/>
</dbReference>
<protein>
    <recommendedName>
        <fullName evidence="1">Knr4/Smi1-like domain-containing protein</fullName>
    </recommendedName>
</protein>
<sequence>MNFELPTDFFVSNEAQFQRRQRISFPCDYVRFLETTGGGYVNDAYSWIYSDPSTPDPDTAIEVSAFFGSTATLDLKEHALGVTEAWNIADWGIFIAEGSNRPEDRYLLNLANASLPLGGIVYDDEGTITLVAVSSSQFLRVLIEHSKLALIAQREAPSPSEKFDCLKQVTTPRSWIAAVTTDAESRRTRQATTTS</sequence>
<dbReference type="InterPro" id="IPR018958">
    <property type="entry name" value="Knr4/Smi1-like_dom"/>
</dbReference>
<evidence type="ECO:0000313" key="2">
    <source>
        <dbReference type="EMBL" id="SER91662.1"/>
    </source>
</evidence>
<dbReference type="Pfam" id="PF09346">
    <property type="entry name" value="SMI1_KNR4"/>
    <property type="match status" value="1"/>
</dbReference>
<evidence type="ECO:0000259" key="1">
    <source>
        <dbReference type="Pfam" id="PF09346"/>
    </source>
</evidence>
<dbReference type="RefSeq" id="WP_092257956.1">
    <property type="nucleotide sequence ID" value="NZ_CP047199.1"/>
</dbReference>
<dbReference type="Proteomes" id="UP000198929">
    <property type="component" value="Unassembled WGS sequence"/>
</dbReference>
<name>A0A1H9T328_9CORY</name>
<keyword evidence="3" id="KW-1185">Reference proteome</keyword>
<gene>
    <name evidence="2" type="ORF">SAMN05661109_01298</name>
</gene>
<dbReference type="AlphaFoldDB" id="A0A1H9T328"/>
<proteinExistence type="predicted"/>
<accession>A0A1H9T328</accession>
<feature type="domain" description="Knr4/Smi1-like" evidence="1">
    <location>
        <begin position="16"/>
        <end position="140"/>
    </location>
</feature>
<reference evidence="3" key="1">
    <citation type="submission" date="2016-10" db="EMBL/GenBank/DDBJ databases">
        <authorList>
            <person name="Varghese N."/>
            <person name="Submissions S."/>
        </authorList>
    </citation>
    <scope>NUCLEOTIDE SEQUENCE [LARGE SCALE GENOMIC DNA]</scope>
    <source>
        <strain evidence="3">DSM 20524</strain>
    </source>
</reference>
<dbReference type="SUPFAM" id="SSF160631">
    <property type="entry name" value="SMI1/KNR4-like"/>
    <property type="match status" value="1"/>
</dbReference>